<feature type="signal peptide" evidence="1">
    <location>
        <begin position="1"/>
        <end position="23"/>
    </location>
</feature>
<feature type="chain" id="PRO_5013809711" evidence="1">
    <location>
        <begin position="24"/>
        <end position="110"/>
    </location>
</feature>
<accession>A0A2H1VJJ2</accession>
<evidence type="ECO:0000313" key="2">
    <source>
        <dbReference type="EMBL" id="SOQ40602.1"/>
    </source>
</evidence>
<sequence>MVFAWILLASMLLYAIFWGAMYSKRHETNTTEANSTNSTNVTTTTTIRPRGPQLRVHYVEPRAESTEYPELINITSTTNHSKRHLTDWLRLPDETQRSGLPDYLQQWLLV</sequence>
<proteinExistence type="predicted"/>
<evidence type="ECO:0000256" key="1">
    <source>
        <dbReference type="SAM" id="SignalP"/>
    </source>
</evidence>
<organism evidence="2">
    <name type="scientific">Spodoptera frugiperda</name>
    <name type="common">Fall armyworm</name>
    <dbReference type="NCBI Taxonomy" id="7108"/>
    <lineage>
        <taxon>Eukaryota</taxon>
        <taxon>Metazoa</taxon>
        <taxon>Ecdysozoa</taxon>
        <taxon>Arthropoda</taxon>
        <taxon>Hexapoda</taxon>
        <taxon>Insecta</taxon>
        <taxon>Pterygota</taxon>
        <taxon>Neoptera</taxon>
        <taxon>Endopterygota</taxon>
        <taxon>Lepidoptera</taxon>
        <taxon>Glossata</taxon>
        <taxon>Ditrysia</taxon>
        <taxon>Noctuoidea</taxon>
        <taxon>Noctuidae</taxon>
        <taxon>Amphipyrinae</taxon>
        <taxon>Spodoptera</taxon>
    </lineage>
</organism>
<protein>
    <submittedName>
        <fullName evidence="2">SFRICE_004319</fullName>
    </submittedName>
</protein>
<reference evidence="2" key="1">
    <citation type="submission" date="2016-07" db="EMBL/GenBank/DDBJ databases">
        <authorList>
            <person name="Bretaudeau A."/>
        </authorList>
    </citation>
    <scope>NUCLEOTIDE SEQUENCE</scope>
    <source>
        <strain evidence="2">Rice</strain>
        <tissue evidence="2">Whole body</tissue>
    </source>
</reference>
<gene>
    <name evidence="2" type="ORF">SFRICE_004319</name>
</gene>
<keyword evidence="1" id="KW-0732">Signal</keyword>
<dbReference type="AlphaFoldDB" id="A0A2H1VJJ2"/>
<dbReference type="EMBL" id="ODYU01002733">
    <property type="protein sequence ID" value="SOQ40602.1"/>
    <property type="molecule type" value="Genomic_DNA"/>
</dbReference>
<name>A0A2H1VJJ2_SPOFR</name>